<evidence type="ECO:0000313" key="8">
    <source>
        <dbReference type="EMBL" id="KAF7342545.1"/>
    </source>
</evidence>
<evidence type="ECO:0000256" key="4">
    <source>
        <dbReference type="ARBA" id="ARBA00022842"/>
    </source>
</evidence>
<dbReference type="SUPFAM" id="SSF48576">
    <property type="entry name" value="Terpenoid synthases"/>
    <property type="match status" value="1"/>
</dbReference>
<gene>
    <name evidence="8" type="ORF">MSAN_02010700</name>
</gene>
<dbReference type="EMBL" id="JACAZH010000025">
    <property type="protein sequence ID" value="KAF7342545.1"/>
    <property type="molecule type" value="Genomic_DNA"/>
</dbReference>
<dbReference type="Pfam" id="PF19086">
    <property type="entry name" value="Terpene_syn_C_2"/>
    <property type="match status" value="1"/>
</dbReference>
<reference evidence="8" key="1">
    <citation type="submission" date="2020-05" db="EMBL/GenBank/DDBJ databases">
        <title>Mycena genomes resolve the evolution of fungal bioluminescence.</title>
        <authorList>
            <person name="Tsai I.J."/>
        </authorList>
    </citation>
    <scope>NUCLEOTIDE SEQUENCE</scope>
    <source>
        <strain evidence="8">160909Yilan</strain>
    </source>
</reference>
<evidence type="ECO:0000313" key="9">
    <source>
        <dbReference type="Proteomes" id="UP000623467"/>
    </source>
</evidence>
<accession>A0A8H6XLM2</accession>
<feature type="region of interest" description="Disordered" evidence="7">
    <location>
        <begin position="1"/>
        <end position="25"/>
    </location>
</feature>
<dbReference type="PANTHER" id="PTHR35201:SF4">
    <property type="entry name" value="BETA-PINACENE SYNTHASE-RELATED"/>
    <property type="match status" value="1"/>
</dbReference>
<comment type="cofactor">
    <cofactor evidence="1 6">
        <name>Mg(2+)</name>
        <dbReference type="ChEBI" id="CHEBI:18420"/>
    </cofactor>
</comment>
<comment type="caution">
    <text evidence="8">The sequence shown here is derived from an EMBL/GenBank/DDBJ whole genome shotgun (WGS) entry which is preliminary data.</text>
</comment>
<dbReference type="Gene3D" id="1.10.600.10">
    <property type="entry name" value="Farnesyl Diphosphate Synthase"/>
    <property type="match status" value="1"/>
</dbReference>
<dbReference type="InterPro" id="IPR008949">
    <property type="entry name" value="Isoprenoid_synthase_dom_sf"/>
</dbReference>
<keyword evidence="4 6" id="KW-0460">Magnesium</keyword>
<evidence type="ECO:0000256" key="7">
    <source>
        <dbReference type="SAM" id="MobiDB-lite"/>
    </source>
</evidence>
<name>A0A8H6XLM2_9AGAR</name>
<dbReference type="AlphaFoldDB" id="A0A8H6XLM2"/>
<dbReference type="SFLD" id="SFLDS00005">
    <property type="entry name" value="Isoprenoid_Synthase_Type_I"/>
    <property type="match status" value="1"/>
</dbReference>
<dbReference type="GO" id="GO:0008299">
    <property type="term" value="P:isoprenoid biosynthetic process"/>
    <property type="evidence" value="ECO:0007669"/>
    <property type="project" value="UniProtKB-ARBA"/>
</dbReference>
<dbReference type="OrthoDB" id="6486656at2759"/>
<dbReference type="SFLD" id="SFLDG01020">
    <property type="entry name" value="Terpene_Cyclase_Like_2"/>
    <property type="match status" value="1"/>
</dbReference>
<keyword evidence="9" id="KW-1185">Reference proteome</keyword>
<organism evidence="8 9">
    <name type="scientific">Mycena sanguinolenta</name>
    <dbReference type="NCBI Taxonomy" id="230812"/>
    <lineage>
        <taxon>Eukaryota</taxon>
        <taxon>Fungi</taxon>
        <taxon>Dikarya</taxon>
        <taxon>Basidiomycota</taxon>
        <taxon>Agaricomycotina</taxon>
        <taxon>Agaricomycetes</taxon>
        <taxon>Agaricomycetidae</taxon>
        <taxon>Agaricales</taxon>
        <taxon>Marasmiineae</taxon>
        <taxon>Mycenaceae</taxon>
        <taxon>Mycena</taxon>
    </lineage>
</organism>
<keyword evidence="5 6" id="KW-0456">Lyase</keyword>
<dbReference type="GO" id="GO:0010333">
    <property type="term" value="F:terpene synthase activity"/>
    <property type="evidence" value="ECO:0007669"/>
    <property type="project" value="InterPro"/>
</dbReference>
<evidence type="ECO:0000256" key="2">
    <source>
        <dbReference type="ARBA" id="ARBA00006333"/>
    </source>
</evidence>
<dbReference type="PANTHER" id="PTHR35201">
    <property type="entry name" value="TERPENE SYNTHASE"/>
    <property type="match status" value="1"/>
</dbReference>
<keyword evidence="3 6" id="KW-0479">Metal-binding</keyword>
<protein>
    <recommendedName>
        <fullName evidence="6">Terpene synthase</fullName>
        <ecNumber evidence="6">4.2.3.-</ecNumber>
    </recommendedName>
</protein>
<evidence type="ECO:0000256" key="6">
    <source>
        <dbReference type="RuleBase" id="RU366034"/>
    </source>
</evidence>
<proteinExistence type="inferred from homology"/>
<evidence type="ECO:0000256" key="3">
    <source>
        <dbReference type="ARBA" id="ARBA00022723"/>
    </source>
</evidence>
<sequence>MPRERNYSEAQGGRSYHPDKRSIRHSTDPTHSLFYPLEYSASGASIPSRIHTLVFGFYLVRNLVPVFVKPIGMPSKDLQFVHFPDTLRNWPWPRHLNPHFAVCKEESEAWLETFGAFSPKAQKAFNLCDFNLLASLVYSDLSKDGCRVGCDLMNLFFLIDEHFDLVDTHGARSRADIVMDALRNPQIPRRDGEWVGGEVTRQFWLNAMHISTPTFQRRFIDEFQIYLDSMVRKAQDRTEDHNRSIDEYFEVRRVTIGVKAAVIVNEIEMNIPEAVMQNEHIATLIAAATDMILIANDVYSYNVEQARGDDRHNLVAIVMRTENLNLVDTLDWISSLHDNLVEKFLDAFHQVPHYNDPELNRQVAEFADGLGNWVRGYDAWSFESERYFGKRGREVQATRVVQLLPKVL</sequence>
<evidence type="ECO:0000256" key="5">
    <source>
        <dbReference type="ARBA" id="ARBA00023239"/>
    </source>
</evidence>
<dbReference type="Proteomes" id="UP000623467">
    <property type="component" value="Unassembled WGS sequence"/>
</dbReference>
<feature type="compositionally biased region" description="Basic and acidic residues" evidence="7">
    <location>
        <begin position="16"/>
        <end position="25"/>
    </location>
</feature>
<evidence type="ECO:0000256" key="1">
    <source>
        <dbReference type="ARBA" id="ARBA00001946"/>
    </source>
</evidence>
<dbReference type="EC" id="4.2.3.-" evidence="6"/>
<dbReference type="GO" id="GO:0046872">
    <property type="term" value="F:metal ion binding"/>
    <property type="evidence" value="ECO:0007669"/>
    <property type="project" value="UniProtKB-KW"/>
</dbReference>
<dbReference type="InterPro" id="IPR034686">
    <property type="entry name" value="Terpene_cyclase-like_2"/>
</dbReference>
<comment type="similarity">
    <text evidence="2 6">Belongs to the terpene synthase family.</text>
</comment>